<name>A0A8H4RDH2_9HELO</name>
<accession>A0A8H4RDH2</accession>
<protein>
    <submittedName>
        <fullName evidence="1">Uncharacterized protein</fullName>
    </submittedName>
</protein>
<proteinExistence type="predicted"/>
<gene>
    <name evidence="1" type="ORF">G7Y89_g11295</name>
</gene>
<sequence length="437" mass="50072">MSYKEKHHENMIILIDILPEFAFISRYGMKLFASDEITRGLSEMVRTKHIETWVIFATKIFLDIHHLLRQNVDRAFTELQYVGKHAVHTLTRYFEFSQGLTRPSTWPESNDKIGSSLNEGFKKFILKDAMFPLKVDHNQTLRQPPPAESERFYLLKRHPIFCGILAFRTILEVNYFGNSVANACGSIIYPAHLYNALRQKDNPIKPWPLMDQAIAIHTEERVFVGSAPKSLADCSKQVSLMLGYSVEQFARNRRQNGPIISKKGPRGLKKTSVLGEFYREGLATNGGMAITIHNVEELLNEQAMDSELASKPNSKSARRAWAATRRLTPLQLLEALRDYLPIELGKLKFDYFRLHEQSIQMLRTIVIEMDQDFLKYLGQGYLENESQLPFIAPYVIMIATQTIRGAEHLKVPNAGSKVLEKAGRVVEEFIEKEQQNA</sequence>
<dbReference type="OrthoDB" id="5238236at2759"/>
<reference evidence="1 2" key="1">
    <citation type="submission" date="2020-03" db="EMBL/GenBank/DDBJ databases">
        <title>Draft Genome Sequence of Cudoniella acicularis.</title>
        <authorList>
            <person name="Buettner E."/>
            <person name="Kellner H."/>
        </authorList>
    </citation>
    <scope>NUCLEOTIDE SEQUENCE [LARGE SCALE GENOMIC DNA]</scope>
    <source>
        <strain evidence="1 2">DSM 108380</strain>
    </source>
</reference>
<dbReference type="AlphaFoldDB" id="A0A8H4RDH2"/>
<dbReference type="Proteomes" id="UP000566819">
    <property type="component" value="Unassembled WGS sequence"/>
</dbReference>
<keyword evidence="2" id="KW-1185">Reference proteome</keyword>
<dbReference type="PANTHER" id="PTHR38795">
    <property type="entry name" value="DUF6604 DOMAIN-CONTAINING PROTEIN"/>
    <property type="match status" value="1"/>
</dbReference>
<dbReference type="EMBL" id="JAAMPI010001070">
    <property type="protein sequence ID" value="KAF4626860.1"/>
    <property type="molecule type" value="Genomic_DNA"/>
</dbReference>
<evidence type="ECO:0000313" key="1">
    <source>
        <dbReference type="EMBL" id="KAF4626860.1"/>
    </source>
</evidence>
<organism evidence="1 2">
    <name type="scientific">Cudoniella acicularis</name>
    <dbReference type="NCBI Taxonomy" id="354080"/>
    <lineage>
        <taxon>Eukaryota</taxon>
        <taxon>Fungi</taxon>
        <taxon>Dikarya</taxon>
        <taxon>Ascomycota</taxon>
        <taxon>Pezizomycotina</taxon>
        <taxon>Leotiomycetes</taxon>
        <taxon>Helotiales</taxon>
        <taxon>Tricladiaceae</taxon>
        <taxon>Cudoniella</taxon>
    </lineage>
</organism>
<dbReference type="PANTHER" id="PTHR38795:SF1">
    <property type="entry name" value="DUF6604 DOMAIN-CONTAINING PROTEIN"/>
    <property type="match status" value="1"/>
</dbReference>
<evidence type="ECO:0000313" key="2">
    <source>
        <dbReference type="Proteomes" id="UP000566819"/>
    </source>
</evidence>
<comment type="caution">
    <text evidence="1">The sequence shown here is derived from an EMBL/GenBank/DDBJ whole genome shotgun (WGS) entry which is preliminary data.</text>
</comment>